<dbReference type="Proteomes" id="UP000620366">
    <property type="component" value="Unassembled WGS sequence"/>
</dbReference>
<evidence type="ECO:0000313" key="2">
    <source>
        <dbReference type="Proteomes" id="UP000620366"/>
    </source>
</evidence>
<dbReference type="Pfam" id="PF08282">
    <property type="entry name" value="Hydrolase_3"/>
    <property type="match status" value="1"/>
</dbReference>
<protein>
    <submittedName>
        <fullName evidence="1">HAD family phosphatase</fullName>
    </submittedName>
</protein>
<evidence type="ECO:0000313" key="1">
    <source>
        <dbReference type="EMBL" id="MBC8535975.1"/>
    </source>
</evidence>
<dbReference type="EMBL" id="JACRSP010000002">
    <property type="protein sequence ID" value="MBC8535975.1"/>
    <property type="molecule type" value="Genomic_DNA"/>
</dbReference>
<dbReference type="PANTHER" id="PTHR10000:SF8">
    <property type="entry name" value="HAD SUPERFAMILY HYDROLASE-LIKE, TYPE 3"/>
    <property type="match status" value="1"/>
</dbReference>
<dbReference type="GO" id="GO:0016791">
    <property type="term" value="F:phosphatase activity"/>
    <property type="evidence" value="ECO:0007669"/>
    <property type="project" value="UniProtKB-ARBA"/>
</dbReference>
<dbReference type="CDD" id="cd07518">
    <property type="entry name" value="HAD_YbiV-Like"/>
    <property type="match status" value="1"/>
</dbReference>
<dbReference type="AlphaFoldDB" id="A0A926DBL3"/>
<dbReference type="NCBIfam" id="TIGR01484">
    <property type="entry name" value="HAD-SF-IIB"/>
    <property type="match status" value="1"/>
</dbReference>
<dbReference type="Gene3D" id="3.30.1240.10">
    <property type="match status" value="1"/>
</dbReference>
<dbReference type="GO" id="GO:0000287">
    <property type="term" value="F:magnesium ion binding"/>
    <property type="evidence" value="ECO:0007669"/>
    <property type="project" value="TreeGrafter"/>
</dbReference>
<dbReference type="InterPro" id="IPR036412">
    <property type="entry name" value="HAD-like_sf"/>
</dbReference>
<comment type="caution">
    <text evidence="1">The sequence shown here is derived from an EMBL/GenBank/DDBJ whole genome shotgun (WGS) entry which is preliminary data.</text>
</comment>
<keyword evidence="2" id="KW-1185">Reference proteome</keyword>
<dbReference type="PANTHER" id="PTHR10000">
    <property type="entry name" value="PHOSPHOSERINE PHOSPHATASE"/>
    <property type="match status" value="1"/>
</dbReference>
<proteinExistence type="predicted"/>
<dbReference type="SUPFAM" id="SSF56784">
    <property type="entry name" value="HAD-like"/>
    <property type="match status" value="1"/>
</dbReference>
<accession>A0A926DBL3</accession>
<organism evidence="1 2">
    <name type="scientific">Feifania hominis</name>
    <dbReference type="NCBI Taxonomy" id="2763660"/>
    <lineage>
        <taxon>Bacteria</taxon>
        <taxon>Bacillati</taxon>
        <taxon>Bacillota</taxon>
        <taxon>Clostridia</taxon>
        <taxon>Eubacteriales</taxon>
        <taxon>Feifaniaceae</taxon>
        <taxon>Feifania</taxon>
    </lineage>
</organism>
<dbReference type="RefSeq" id="WP_249299727.1">
    <property type="nucleotide sequence ID" value="NZ_JACRSP010000002.1"/>
</dbReference>
<dbReference type="InterPro" id="IPR000150">
    <property type="entry name" value="Cof"/>
</dbReference>
<dbReference type="NCBIfam" id="TIGR00099">
    <property type="entry name" value="Cof-subfamily"/>
    <property type="match status" value="1"/>
</dbReference>
<dbReference type="SFLD" id="SFLDS00003">
    <property type="entry name" value="Haloacid_Dehalogenase"/>
    <property type="match status" value="1"/>
</dbReference>
<dbReference type="InterPro" id="IPR023214">
    <property type="entry name" value="HAD_sf"/>
</dbReference>
<dbReference type="InterPro" id="IPR006379">
    <property type="entry name" value="HAD-SF_hydro_IIB"/>
</dbReference>
<name>A0A926DBL3_9FIRM</name>
<gene>
    <name evidence="1" type="ORF">H8695_04635</name>
</gene>
<dbReference type="Gene3D" id="3.40.50.1000">
    <property type="entry name" value="HAD superfamily/HAD-like"/>
    <property type="match status" value="1"/>
</dbReference>
<reference evidence="1" key="1">
    <citation type="submission" date="2020-08" db="EMBL/GenBank/DDBJ databases">
        <title>Genome public.</title>
        <authorList>
            <person name="Liu C."/>
            <person name="Sun Q."/>
        </authorList>
    </citation>
    <scope>NUCLEOTIDE SEQUENCE</scope>
    <source>
        <strain evidence="1">BX7</strain>
    </source>
</reference>
<dbReference type="SFLD" id="SFLDG01140">
    <property type="entry name" value="C2.B:_Phosphomannomutase_and_P"/>
    <property type="match status" value="1"/>
</dbReference>
<dbReference type="GO" id="GO:0005829">
    <property type="term" value="C:cytosol"/>
    <property type="evidence" value="ECO:0007669"/>
    <property type="project" value="TreeGrafter"/>
</dbReference>
<sequence>MIRLIACDVDGTLVPDGTAQINTEIYDVIRRLKSMGVVFAVASGRQFASVERLFEPVRDEILYITDNGGFVRSASEVYSSTPLTQKEITGLVRDGRRLPGCDIMLCGQDWAYAAREDTPMFRWLRDCYRYNVRAVGDLTKPIDDAIVKLSVYHPDGAGKVCADSFTPKWSKVVKVTEGGHEWVDCMSLETNKGAALRSLQKRLGVTREETMAFGDNLNDLELLAEAKYSCAVGNAHSAVKQAASRVVDTNVNDGVLKTLRELLGSMG</sequence>